<dbReference type="AlphaFoldDB" id="U9U3M1"/>
<dbReference type="HOGENOM" id="CLU_2307510_0_0_1"/>
<evidence type="ECO:0000313" key="1">
    <source>
        <dbReference type="EMBL" id="ESA14970.1"/>
    </source>
</evidence>
<reference evidence="1" key="1">
    <citation type="submission" date="2013-07" db="EMBL/GenBank/DDBJ databases">
        <title>The genome of an arbuscular mycorrhizal fungus provides insights into the evolution of the oldest plant symbiosis.</title>
        <authorList>
            <consortium name="DOE Joint Genome Institute"/>
            <person name="Tisserant E."/>
            <person name="Malbreil M."/>
            <person name="Kuo A."/>
            <person name="Kohler A."/>
            <person name="Symeonidi A."/>
            <person name="Balestrini R."/>
            <person name="Charron P."/>
            <person name="Duensing N."/>
            <person name="Frei-dit-Frey N."/>
            <person name="Gianinazzi-Pearson V."/>
            <person name="Gilbert B."/>
            <person name="Handa Y."/>
            <person name="Hijri M."/>
            <person name="Kaul R."/>
            <person name="Kawaguchi M."/>
            <person name="Krajinski F."/>
            <person name="Lammers P."/>
            <person name="Lapierre D."/>
            <person name="Masclaux F.G."/>
            <person name="Murat C."/>
            <person name="Morin E."/>
            <person name="Ndikumana S."/>
            <person name="Pagni M."/>
            <person name="Petitpierre D."/>
            <person name="Requena N."/>
            <person name="Rosikiewicz P."/>
            <person name="Riley R."/>
            <person name="Saito K."/>
            <person name="San Clemente H."/>
            <person name="Shapiro H."/>
            <person name="van Tuinen D."/>
            <person name="Becard G."/>
            <person name="Bonfante P."/>
            <person name="Paszkowski U."/>
            <person name="Shachar-Hill Y."/>
            <person name="Young J.P."/>
            <person name="Sanders I.R."/>
            <person name="Henrissat B."/>
            <person name="Rensing S.A."/>
            <person name="Grigoriev I.V."/>
            <person name="Corradi N."/>
            <person name="Roux C."/>
            <person name="Martin F."/>
        </authorList>
    </citation>
    <scope>NUCLEOTIDE SEQUENCE</scope>
    <source>
        <strain evidence="1">DAOM 197198</strain>
    </source>
</reference>
<protein>
    <submittedName>
        <fullName evidence="1">Uncharacterized protein</fullName>
    </submittedName>
</protein>
<proteinExistence type="predicted"/>
<dbReference type="EMBL" id="KI282405">
    <property type="protein sequence ID" value="ESA14970.1"/>
    <property type="molecule type" value="Genomic_DNA"/>
</dbReference>
<accession>U9U3M1</accession>
<gene>
    <name evidence="1" type="ORF">GLOINDRAFT_95178</name>
</gene>
<sequence>MKSLSFEGEFLFVSYQHNIEDDHYYLKIYALQKDNQFRSDMVEDSLCIYILAKFSKYAFLKQSVRNISISLSNLTWNVLDDGKHGKDDGTNIKVVDDNMK</sequence>
<organism evidence="1">
    <name type="scientific">Rhizophagus irregularis (strain DAOM 181602 / DAOM 197198 / MUCL 43194)</name>
    <name type="common">Arbuscular mycorrhizal fungus</name>
    <name type="synonym">Glomus intraradices</name>
    <dbReference type="NCBI Taxonomy" id="747089"/>
    <lineage>
        <taxon>Eukaryota</taxon>
        <taxon>Fungi</taxon>
        <taxon>Fungi incertae sedis</taxon>
        <taxon>Mucoromycota</taxon>
        <taxon>Glomeromycotina</taxon>
        <taxon>Glomeromycetes</taxon>
        <taxon>Glomerales</taxon>
        <taxon>Glomeraceae</taxon>
        <taxon>Rhizophagus</taxon>
    </lineage>
</organism>
<name>U9U3M1_RHIID</name>